<keyword evidence="3" id="KW-1185">Reference proteome</keyword>
<dbReference type="Proteomes" id="UP000617734">
    <property type="component" value="Unassembled WGS sequence"/>
</dbReference>
<feature type="domain" description="N-acetyltransferase" evidence="1">
    <location>
        <begin position="8"/>
        <end position="157"/>
    </location>
</feature>
<dbReference type="RefSeq" id="WP_229927536.1">
    <property type="nucleotide sequence ID" value="NZ_BNBO01000018.1"/>
</dbReference>
<dbReference type="EMBL" id="BNBO01000018">
    <property type="protein sequence ID" value="GHH72904.1"/>
    <property type="molecule type" value="Genomic_DNA"/>
</dbReference>
<dbReference type="InterPro" id="IPR016181">
    <property type="entry name" value="Acyl_CoA_acyltransferase"/>
</dbReference>
<evidence type="ECO:0000313" key="3">
    <source>
        <dbReference type="Proteomes" id="UP000617734"/>
    </source>
</evidence>
<dbReference type="Pfam" id="PF00583">
    <property type="entry name" value="Acetyltransf_1"/>
    <property type="match status" value="1"/>
</dbReference>
<reference evidence="2" key="1">
    <citation type="journal article" date="2014" name="Int. J. Syst. Evol. Microbiol.">
        <title>Complete genome sequence of Corynebacterium casei LMG S-19264T (=DSM 44701T), isolated from a smear-ripened cheese.</title>
        <authorList>
            <consortium name="US DOE Joint Genome Institute (JGI-PGF)"/>
            <person name="Walter F."/>
            <person name="Albersmeier A."/>
            <person name="Kalinowski J."/>
            <person name="Ruckert C."/>
        </authorList>
    </citation>
    <scope>NUCLEOTIDE SEQUENCE</scope>
    <source>
        <strain evidence="2">JCM 4646</strain>
    </source>
</reference>
<protein>
    <recommendedName>
        <fullName evidence="1">N-acetyltransferase domain-containing protein</fullName>
    </recommendedName>
</protein>
<dbReference type="SUPFAM" id="SSF55729">
    <property type="entry name" value="Acyl-CoA N-acyltransferases (Nat)"/>
    <property type="match status" value="1"/>
</dbReference>
<evidence type="ECO:0000259" key="1">
    <source>
        <dbReference type="PROSITE" id="PS51186"/>
    </source>
</evidence>
<accession>A0A919FVU4</accession>
<name>A0A919FVU4_9ACTN</name>
<gene>
    <name evidence="2" type="ORF">GCM10018781_36370</name>
</gene>
<dbReference type="GO" id="GO:0016747">
    <property type="term" value="F:acyltransferase activity, transferring groups other than amino-acyl groups"/>
    <property type="evidence" value="ECO:0007669"/>
    <property type="project" value="InterPro"/>
</dbReference>
<dbReference type="InterPro" id="IPR000182">
    <property type="entry name" value="GNAT_dom"/>
</dbReference>
<dbReference type="PROSITE" id="PS51186">
    <property type="entry name" value="GNAT"/>
    <property type="match status" value="1"/>
</dbReference>
<proteinExistence type="predicted"/>
<dbReference type="GeneID" id="95354051"/>
<comment type="caution">
    <text evidence="2">The sequence shown here is derived from an EMBL/GenBank/DDBJ whole genome shotgun (WGS) entry which is preliminary data.</text>
</comment>
<reference evidence="2" key="2">
    <citation type="submission" date="2020-09" db="EMBL/GenBank/DDBJ databases">
        <authorList>
            <person name="Sun Q."/>
            <person name="Ohkuma M."/>
        </authorList>
    </citation>
    <scope>NUCLEOTIDE SEQUENCE</scope>
    <source>
        <strain evidence="2">JCM 4646</strain>
    </source>
</reference>
<sequence>MRGTLRPAPVRTATGADAEALYALSAPFMRSGALRPRTVADYRRPGERFLVVPGAGPGGGPDGSLDGCVALRALPAEPGHPAAGLLHNFCVREGRQGAGLGSRLLAALLAEAARCGLRTLVTASTGDGALFLRGGFREIPVALAPRGWAAGLDPSRGSRVFALALAEG</sequence>
<dbReference type="AlphaFoldDB" id="A0A919FVU4"/>
<dbReference type="Gene3D" id="3.40.630.30">
    <property type="match status" value="1"/>
</dbReference>
<evidence type="ECO:0000313" key="2">
    <source>
        <dbReference type="EMBL" id="GHH72904.1"/>
    </source>
</evidence>
<organism evidence="2 3">
    <name type="scientific">Kitasatospora indigofera</name>
    <dbReference type="NCBI Taxonomy" id="67307"/>
    <lineage>
        <taxon>Bacteria</taxon>
        <taxon>Bacillati</taxon>
        <taxon>Actinomycetota</taxon>
        <taxon>Actinomycetes</taxon>
        <taxon>Kitasatosporales</taxon>
        <taxon>Streptomycetaceae</taxon>
        <taxon>Kitasatospora</taxon>
    </lineage>
</organism>